<gene>
    <name evidence="1" type="ORF">N7458_005927</name>
</gene>
<accession>A0AAD6C3F2</accession>
<keyword evidence="2" id="KW-1185">Reference proteome</keyword>
<dbReference type="AlphaFoldDB" id="A0AAD6C3F2"/>
<comment type="caution">
    <text evidence="1">The sequence shown here is derived from an EMBL/GenBank/DDBJ whole genome shotgun (WGS) entry which is preliminary data.</text>
</comment>
<name>A0AAD6C3F2_9EURO</name>
<dbReference type="InterPro" id="IPR011990">
    <property type="entry name" value="TPR-like_helical_dom_sf"/>
</dbReference>
<dbReference type="Pfam" id="PF13424">
    <property type="entry name" value="TPR_12"/>
    <property type="match status" value="1"/>
</dbReference>
<evidence type="ECO:0008006" key="3">
    <source>
        <dbReference type="Google" id="ProtNLM"/>
    </source>
</evidence>
<dbReference type="InterPro" id="IPR053137">
    <property type="entry name" value="NLR-like"/>
</dbReference>
<reference evidence="1" key="1">
    <citation type="submission" date="2022-12" db="EMBL/GenBank/DDBJ databases">
        <authorList>
            <person name="Petersen C."/>
        </authorList>
    </citation>
    <scope>NUCLEOTIDE SEQUENCE</scope>
    <source>
        <strain evidence="1">IBT 16125</strain>
    </source>
</reference>
<dbReference type="Proteomes" id="UP001213681">
    <property type="component" value="Unassembled WGS sequence"/>
</dbReference>
<dbReference type="Gene3D" id="1.25.40.10">
    <property type="entry name" value="Tetratricopeptide repeat domain"/>
    <property type="match status" value="1"/>
</dbReference>
<dbReference type="PANTHER" id="PTHR46082">
    <property type="entry name" value="ATP/GTP-BINDING PROTEIN-RELATED"/>
    <property type="match status" value="1"/>
</dbReference>
<evidence type="ECO:0000313" key="2">
    <source>
        <dbReference type="Proteomes" id="UP001213681"/>
    </source>
</evidence>
<dbReference type="GeneID" id="81599552"/>
<dbReference type="SUPFAM" id="SSF48452">
    <property type="entry name" value="TPR-like"/>
    <property type="match status" value="1"/>
</dbReference>
<dbReference type="PANTHER" id="PTHR46082:SF11">
    <property type="entry name" value="AAA+ ATPASE DOMAIN-CONTAINING PROTEIN-RELATED"/>
    <property type="match status" value="1"/>
</dbReference>
<reference evidence="1" key="2">
    <citation type="journal article" date="2023" name="IMA Fungus">
        <title>Comparative genomic study of the Penicillium genus elucidates a diverse pangenome and 15 lateral gene transfer events.</title>
        <authorList>
            <person name="Petersen C."/>
            <person name="Sorensen T."/>
            <person name="Nielsen M.R."/>
            <person name="Sondergaard T.E."/>
            <person name="Sorensen J.L."/>
            <person name="Fitzpatrick D.A."/>
            <person name="Frisvad J.C."/>
            <person name="Nielsen K.L."/>
        </authorList>
    </citation>
    <scope>NUCLEOTIDE SEQUENCE</scope>
    <source>
        <strain evidence="1">IBT 16125</strain>
    </source>
</reference>
<dbReference type="RefSeq" id="XP_056765013.1">
    <property type="nucleotide sequence ID" value="XM_056909309.1"/>
</dbReference>
<evidence type="ECO:0000313" key="1">
    <source>
        <dbReference type="EMBL" id="KAJ5449478.1"/>
    </source>
</evidence>
<dbReference type="EMBL" id="JAPVEA010000006">
    <property type="protein sequence ID" value="KAJ5449478.1"/>
    <property type="molecule type" value="Genomic_DNA"/>
</dbReference>
<organism evidence="1 2">
    <name type="scientific">Penicillium daleae</name>
    <dbReference type="NCBI Taxonomy" id="63821"/>
    <lineage>
        <taxon>Eukaryota</taxon>
        <taxon>Fungi</taxon>
        <taxon>Dikarya</taxon>
        <taxon>Ascomycota</taxon>
        <taxon>Pezizomycotina</taxon>
        <taxon>Eurotiomycetes</taxon>
        <taxon>Eurotiomycetidae</taxon>
        <taxon>Eurotiales</taxon>
        <taxon>Aspergillaceae</taxon>
        <taxon>Penicillium</taxon>
    </lineage>
</organism>
<protein>
    <recommendedName>
        <fullName evidence="3">Kinesin light chain</fullName>
    </recommendedName>
</protein>
<sequence>MCCFYNDVDSSSPGATGISPRYPVDCAVSHDPDFVSRDGLIVQIHEKASITGSRVVLVGLGGVGKTQLIHASNAARCEKSLRDLADRTKIPGRQDYSANILQAMEISKTKLGEDHPSTLTSMANLASTYWKQGRLKQAEKVFVQVMEICKTKLGEDTPQHADDHGQSWFYLEVFRQSYGCH</sequence>
<proteinExistence type="predicted"/>